<protein>
    <submittedName>
        <fullName evidence="1">SRPBCC family protein</fullName>
    </submittedName>
</protein>
<dbReference type="Proteomes" id="UP001501563">
    <property type="component" value="Unassembled WGS sequence"/>
</dbReference>
<accession>A0ABP7LIP0</accession>
<dbReference type="InterPro" id="IPR023393">
    <property type="entry name" value="START-like_dom_sf"/>
</dbReference>
<gene>
    <name evidence="1" type="ORF">GCM10022207_83320</name>
</gene>
<evidence type="ECO:0000313" key="1">
    <source>
        <dbReference type="EMBL" id="GAA3901727.1"/>
    </source>
</evidence>
<dbReference type="SUPFAM" id="SSF55961">
    <property type="entry name" value="Bet v1-like"/>
    <property type="match status" value="1"/>
</dbReference>
<comment type="caution">
    <text evidence="1">The sequence shown here is derived from an EMBL/GenBank/DDBJ whole genome shotgun (WGS) entry which is preliminary data.</text>
</comment>
<dbReference type="EMBL" id="BAAAZA010000048">
    <property type="protein sequence ID" value="GAA3901727.1"/>
    <property type="molecule type" value="Genomic_DNA"/>
</dbReference>
<dbReference type="RefSeq" id="WP_345554038.1">
    <property type="nucleotide sequence ID" value="NZ_BAAAZA010000048.1"/>
</dbReference>
<organism evidence="1 2">
    <name type="scientific">Streptomyces lannensis</name>
    <dbReference type="NCBI Taxonomy" id="766498"/>
    <lineage>
        <taxon>Bacteria</taxon>
        <taxon>Bacillati</taxon>
        <taxon>Actinomycetota</taxon>
        <taxon>Actinomycetes</taxon>
        <taxon>Kitasatosporales</taxon>
        <taxon>Streptomycetaceae</taxon>
        <taxon>Streptomyces</taxon>
    </lineage>
</organism>
<proteinExistence type="predicted"/>
<keyword evidence="2" id="KW-1185">Reference proteome</keyword>
<sequence>MARLLRPVGLDFTKTAPVRLVFVREITASPAAVFRALAHDVPGWSEWFPGVTYARSLDDGTRREVHLAGGTRYLESVVAAEPNEVYAYRVDETGVPGMRALLEEWRLTPAGTGTRVQWTFAADGSAVFRFALKCGRGGLGRAFRGAVRALDRRLAAQGAGPESVRPHPGLQE</sequence>
<dbReference type="Pfam" id="PF10604">
    <property type="entry name" value="Polyketide_cyc2"/>
    <property type="match status" value="1"/>
</dbReference>
<dbReference type="Gene3D" id="3.30.530.20">
    <property type="match status" value="1"/>
</dbReference>
<dbReference type="CDD" id="cd07821">
    <property type="entry name" value="PYR_PYL_RCAR_like"/>
    <property type="match status" value="1"/>
</dbReference>
<dbReference type="InterPro" id="IPR019587">
    <property type="entry name" value="Polyketide_cyclase/dehydratase"/>
</dbReference>
<evidence type="ECO:0000313" key="2">
    <source>
        <dbReference type="Proteomes" id="UP001501563"/>
    </source>
</evidence>
<name>A0ABP7LIP0_9ACTN</name>
<reference evidence="2" key="1">
    <citation type="journal article" date="2019" name="Int. J. Syst. Evol. Microbiol.">
        <title>The Global Catalogue of Microorganisms (GCM) 10K type strain sequencing project: providing services to taxonomists for standard genome sequencing and annotation.</title>
        <authorList>
            <consortium name="The Broad Institute Genomics Platform"/>
            <consortium name="The Broad Institute Genome Sequencing Center for Infectious Disease"/>
            <person name="Wu L."/>
            <person name="Ma J."/>
        </authorList>
    </citation>
    <scope>NUCLEOTIDE SEQUENCE [LARGE SCALE GENOMIC DNA]</scope>
    <source>
        <strain evidence="2">JCM 16578</strain>
    </source>
</reference>